<proteinExistence type="predicted"/>
<dbReference type="AlphaFoldDB" id="A0A183DAA7"/>
<dbReference type="WBParaSite" id="GPUH_0000565601-mRNA-1">
    <property type="protein sequence ID" value="GPUH_0000565601-mRNA-1"/>
    <property type="gene ID" value="GPUH_0000565601"/>
</dbReference>
<accession>A0A183DAA7</accession>
<name>A0A183DAA7_9BILA</name>
<organism evidence="1">
    <name type="scientific">Gongylonema pulchrum</name>
    <dbReference type="NCBI Taxonomy" id="637853"/>
    <lineage>
        <taxon>Eukaryota</taxon>
        <taxon>Metazoa</taxon>
        <taxon>Ecdysozoa</taxon>
        <taxon>Nematoda</taxon>
        <taxon>Chromadorea</taxon>
        <taxon>Rhabditida</taxon>
        <taxon>Spirurina</taxon>
        <taxon>Spiruromorpha</taxon>
        <taxon>Spiruroidea</taxon>
        <taxon>Gongylonematidae</taxon>
        <taxon>Gongylonema</taxon>
    </lineage>
</organism>
<evidence type="ECO:0000313" key="1">
    <source>
        <dbReference type="WBParaSite" id="GPUH_0000565601-mRNA-1"/>
    </source>
</evidence>
<protein>
    <submittedName>
        <fullName evidence="1">Transposase</fullName>
    </submittedName>
</protein>
<sequence>LVVQKRLVVMTSNQEISRNFLNRVFIQMMKFGYVCVIVYENRSGNQYLSIPISCIRAVLIAFLDWMKRCESKTRQAAQTSMETAQTMLVETEAEAAVQR</sequence>
<reference evidence="1" key="1">
    <citation type="submission" date="2016-06" db="UniProtKB">
        <authorList>
            <consortium name="WormBaseParasite"/>
        </authorList>
    </citation>
    <scope>IDENTIFICATION</scope>
</reference>